<dbReference type="PROSITE" id="PS00463">
    <property type="entry name" value="ZN2_CY6_FUNGAL_1"/>
    <property type="match status" value="1"/>
</dbReference>
<dbReference type="Gene3D" id="4.10.240.10">
    <property type="entry name" value="Zn(2)-C6 fungal-type DNA-binding domain"/>
    <property type="match status" value="1"/>
</dbReference>
<evidence type="ECO:0000256" key="1">
    <source>
        <dbReference type="SAM" id="MobiDB-lite"/>
    </source>
</evidence>
<gene>
    <name evidence="3" type="ORF">FIBSPDRAFT_369553</name>
</gene>
<dbReference type="Proteomes" id="UP000076532">
    <property type="component" value="Unassembled WGS sequence"/>
</dbReference>
<dbReference type="AlphaFoldDB" id="A0A166PAE1"/>
<keyword evidence="4" id="KW-1185">Reference proteome</keyword>
<evidence type="ECO:0000313" key="3">
    <source>
        <dbReference type="EMBL" id="KZP25893.1"/>
    </source>
</evidence>
<dbReference type="InterPro" id="IPR001138">
    <property type="entry name" value="Zn2Cys6_DnaBD"/>
</dbReference>
<dbReference type="EMBL" id="KV417518">
    <property type="protein sequence ID" value="KZP25893.1"/>
    <property type="molecule type" value="Genomic_DNA"/>
</dbReference>
<dbReference type="Pfam" id="PF00172">
    <property type="entry name" value="Zn_clus"/>
    <property type="match status" value="1"/>
</dbReference>
<name>A0A166PAE1_9AGAM</name>
<feature type="region of interest" description="Disordered" evidence="1">
    <location>
        <begin position="131"/>
        <end position="151"/>
    </location>
</feature>
<evidence type="ECO:0000259" key="2">
    <source>
        <dbReference type="PROSITE" id="PS50048"/>
    </source>
</evidence>
<dbReference type="SMART" id="SM00066">
    <property type="entry name" value="GAL4"/>
    <property type="match status" value="1"/>
</dbReference>
<protein>
    <recommendedName>
        <fullName evidence="2">Zn(2)-C6 fungal-type domain-containing protein</fullName>
    </recommendedName>
</protein>
<sequence length="191" mass="20837">MVSTRRVTMLQFNLEAFPEIIGHAVALGAPRVADRLPCCLLLLPDGMARLGPGKSSIKRTICFVEIDIIIPMEYQLPDSGQVTMGKKADQACDRCRKGHQRCQEVKDLGCQRCRAKGVQCQFSRPSVRATPVTAPEDVPAVGPTTPPVSQNSGQMAQEFIADLGEDPLGSCSWCVEGSYVCLYHSEQEVEV</sequence>
<dbReference type="CDD" id="cd00067">
    <property type="entry name" value="GAL4"/>
    <property type="match status" value="1"/>
</dbReference>
<accession>A0A166PAE1</accession>
<dbReference type="PROSITE" id="PS50048">
    <property type="entry name" value="ZN2_CY6_FUNGAL_2"/>
    <property type="match status" value="1"/>
</dbReference>
<evidence type="ECO:0000313" key="4">
    <source>
        <dbReference type="Proteomes" id="UP000076532"/>
    </source>
</evidence>
<reference evidence="3 4" key="1">
    <citation type="journal article" date="2016" name="Mol. Biol. Evol.">
        <title>Comparative Genomics of Early-Diverging Mushroom-Forming Fungi Provides Insights into the Origins of Lignocellulose Decay Capabilities.</title>
        <authorList>
            <person name="Nagy L.G."/>
            <person name="Riley R."/>
            <person name="Tritt A."/>
            <person name="Adam C."/>
            <person name="Daum C."/>
            <person name="Floudas D."/>
            <person name="Sun H."/>
            <person name="Yadav J.S."/>
            <person name="Pangilinan J."/>
            <person name="Larsson K.H."/>
            <person name="Matsuura K."/>
            <person name="Barry K."/>
            <person name="Labutti K."/>
            <person name="Kuo R."/>
            <person name="Ohm R.A."/>
            <person name="Bhattacharya S.S."/>
            <person name="Shirouzu T."/>
            <person name="Yoshinaga Y."/>
            <person name="Martin F.M."/>
            <person name="Grigoriev I.V."/>
            <person name="Hibbett D.S."/>
        </authorList>
    </citation>
    <scope>NUCLEOTIDE SEQUENCE [LARGE SCALE GENOMIC DNA]</scope>
    <source>
        <strain evidence="3 4">CBS 109695</strain>
    </source>
</reference>
<dbReference type="InterPro" id="IPR036864">
    <property type="entry name" value="Zn2-C6_fun-type_DNA-bd_sf"/>
</dbReference>
<dbReference type="GO" id="GO:0000981">
    <property type="term" value="F:DNA-binding transcription factor activity, RNA polymerase II-specific"/>
    <property type="evidence" value="ECO:0007669"/>
    <property type="project" value="InterPro"/>
</dbReference>
<organism evidence="3 4">
    <name type="scientific">Athelia psychrophila</name>
    <dbReference type="NCBI Taxonomy" id="1759441"/>
    <lineage>
        <taxon>Eukaryota</taxon>
        <taxon>Fungi</taxon>
        <taxon>Dikarya</taxon>
        <taxon>Basidiomycota</taxon>
        <taxon>Agaricomycotina</taxon>
        <taxon>Agaricomycetes</taxon>
        <taxon>Agaricomycetidae</taxon>
        <taxon>Atheliales</taxon>
        <taxon>Atheliaceae</taxon>
        <taxon>Athelia</taxon>
    </lineage>
</organism>
<feature type="domain" description="Zn(2)-C6 fungal-type" evidence="2">
    <location>
        <begin position="91"/>
        <end position="122"/>
    </location>
</feature>
<dbReference type="SUPFAM" id="SSF57701">
    <property type="entry name" value="Zn2/Cys6 DNA-binding domain"/>
    <property type="match status" value="1"/>
</dbReference>
<dbReference type="GO" id="GO:0008270">
    <property type="term" value="F:zinc ion binding"/>
    <property type="evidence" value="ECO:0007669"/>
    <property type="project" value="InterPro"/>
</dbReference>
<proteinExistence type="predicted"/>